<dbReference type="InterPro" id="IPR050166">
    <property type="entry name" value="ABC_transporter_ATP-bind"/>
</dbReference>
<sequence length="279" mass="31645">MALVIENVSKRFQSKNKEINVLEKINLEVQNGEFICILGPSGCGKSTLLNIIAGLEKPTEGKIFLNGREVLSPGPDRVVMFQESALFPWLKVIDNVEFGMKIRGVPKKDRHERALKYLKMVHLTKFKDVYVHQLSGGMKQRVALARALTLDSEVLLMDEPFAALDSQTKNILLLELQRIWWETKKTIIFVTHNIEEAVLLADKVVVMSSNPGKIKKVFEIRLARPRLLDNPDIVYMISAIMKELKDEVEKIAKAEYDSDWSFEKDTVLYSSDSSLGIGL</sequence>
<dbReference type="Proteomes" id="UP000282930">
    <property type="component" value="Chromosome"/>
</dbReference>
<keyword evidence="1" id="KW-0813">Transport</keyword>
<dbReference type="PROSITE" id="PS00211">
    <property type="entry name" value="ABC_TRANSPORTER_1"/>
    <property type="match status" value="1"/>
</dbReference>
<dbReference type="PANTHER" id="PTHR42788:SF13">
    <property type="entry name" value="ALIPHATIC SULFONATES IMPORT ATP-BINDING PROTEIN SSUB"/>
    <property type="match status" value="1"/>
</dbReference>
<dbReference type="GO" id="GO:0005524">
    <property type="term" value="F:ATP binding"/>
    <property type="evidence" value="ECO:0007669"/>
    <property type="project" value="UniProtKB-KW"/>
</dbReference>
<dbReference type="PANTHER" id="PTHR42788">
    <property type="entry name" value="TAURINE IMPORT ATP-BINDING PROTEIN-RELATED"/>
    <property type="match status" value="1"/>
</dbReference>
<evidence type="ECO:0000256" key="2">
    <source>
        <dbReference type="ARBA" id="ARBA00022741"/>
    </source>
</evidence>
<name>A0A3T0D6K1_9FIRM</name>
<dbReference type="KEGG" id="ccha:ELD05_08195"/>
<keyword evidence="7" id="KW-1185">Reference proteome</keyword>
<dbReference type="PROSITE" id="PS50893">
    <property type="entry name" value="ABC_TRANSPORTER_2"/>
    <property type="match status" value="1"/>
</dbReference>
<dbReference type="InterPro" id="IPR027417">
    <property type="entry name" value="P-loop_NTPase"/>
</dbReference>
<dbReference type="SMART" id="SM00382">
    <property type="entry name" value="AAA"/>
    <property type="match status" value="1"/>
</dbReference>
<evidence type="ECO:0000313" key="7">
    <source>
        <dbReference type="Proteomes" id="UP000282930"/>
    </source>
</evidence>
<protein>
    <recommendedName>
        <fullName evidence="4">ABC-type quaternary amine transporter</fullName>
        <ecNumber evidence="4">7.6.2.9</ecNumber>
    </recommendedName>
</protein>
<organism evidence="6 7">
    <name type="scientific">Caldicellulosiruptor changbaiensis</name>
    <dbReference type="NCBI Taxonomy" id="1222016"/>
    <lineage>
        <taxon>Bacteria</taxon>
        <taxon>Bacillati</taxon>
        <taxon>Bacillota</taxon>
        <taxon>Bacillota incertae sedis</taxon>
        <taxon>Caldicellulosiruptorales</taxon>
        <taxon>Caldicellulosiruptoraceae</taxon>
        <taxon>Caldicellulosiruptor</taxon>
    </lineage>
</organism>
<dbReference type="InterPro" id="IPR017871">
    <property type="entry name" value="ABC_transporter-like_CS"/>
</dbReference>
<dbReference type="InterPro" id="IPR003593">
    <property type="entry name" value="AAA+_ATPase"/>
</dbReference>
<dbReference type="Gene3D" id="3.40.50.300">
    <property type="entry name" value="P-loop containing nucleotide triphosphate hydrolases"/>
    <property type="match status" value="1"/>
</dbReference>
<evidence type="ECO:0000259" key="5">
    <source>
        <dbReference type="PROSITE" id="PS50893"/>
    </source>
</evidence>
<reference evidence="6 7" key="1">
    <citation type="submission" date="2018-12" db="EMBL/GenBank/DDBJ databases">
        <title>Genome sequence from the cellulolytic species, Caldicellulosiruptor changbaiensis.</title>
        <authorList>
            <person name="Blumer-Schuette S.E."/>
            <person name="Mendoza C."/>
        </authorList>
    </citation>
    <scope>NUCLEOTIDE SEQUENCE [LARGE SCALE GENOMIC DNA]</scope>
    <source>
        <strain evidence="6 7">CBS-Z</strain>
    </source>
</reference>
<accession>A0A3T0D6K1</accession>
<proteinExistence type="predicted"/>
<evidence type="ECO:0000313" key="6">
    <source>
        <dbReference type="EMBL" id="AZT90626.1"/>
    </source>
</evidence>
<dbReference type="EMBL" id="CP034791">
    <property type="protein sequence ID" value="AZT90626.1"/>
    <property type="molecule type" value="Genomic_DNA"/>
</dbReference>
<dbReference type="AlphaFoldDB" id="A0A3T0D6K1"/>
<dbReference type="FunFam" id="3.40.50.300:FF:000425">
    <property type="entry name" value="Probable ABC transporter, ATP-binding subunit"/>
    <property type="match status" value="1"/>
</dbReference>
<evidence type="ECO:0000256" key="1">
    <source>
        <dbReference type="ARBA" id="ARBA00022448"/>
    </source>
</evidence>
<gene>
    <name evidence="6" type="ORF">ELD05_08195</name>
</gene>
<dbReference type="Pfam" id="PF00005">
    <property type="entry name" value="ABC_tran"/>
    <property type="match status" value="1"/>
</dbReference>
<keyword evidence="3 6" id="KW-0067">ATP-binding</keyword>
<dbReference type="InterPro" id="IPR003439">
    <property type="entry name" value="ABC_transporter-like_ATP-bd"/>
</dbReference>
<evidence type="ECO:0000256" key="3">
    <source>
        <dbReference type="ARBA" id="ARBA00022840"/>
    </source>
</evidence>
<dbReference type="EC" id="7.6.2.9" evidence="4"/>
<dbReference type="GO" id="GO:0015418">
    <property type="term" value="F:ABC-type quaternary ammonium compound transporting activity"/>
    <property type="evidence" value="ECO:0007669"/>
    <property type="project" value="UniProtKB-EC"/>
</dbReference>
<dbReference type="SUPFAM" id="SSF52540">
    <property type="entry name" value="P-loop containing nucleoside triphosphate hydrolases"/>
    <property type="match status" value="1"/>
</dbReference>
<keyword evidence="2" id="KW-0547">Nucleotide-binding</keyword>
<dbReference type="CDD" id="cd03293">
    <property type="entry name" value="ABC_NrtD_SsuB_transporters"/>
    <property type="match status" value="1"/>
</dbReference>
<feature type="domain" description="ABC transporter" evidence="5">
    <location>
        <begin position="3"/>
        <end position="234"/>
    </location>
</feature>
<dbReference type="GO" id="GO:0016887">
    <property type="term" value="F:ATP hydrolysis activity"/>
    <property type="evidence" value="ECO:0007669"/>
    <property type="project" value="InterPro"/>
</dbReference>
<evidence type="ECO:0000256" key="4">
    <source>
        <dbReference type="ARBA" id="ARBA00066388"/>
    </source>
</evidence>
<dbReference type="RefSeq" id="WP_127352041.1">
    <property type="nucleotide sequence ID" value="NZ_CP034791.1"/>
</dbReference>